<dbReference type="OrthoDB" id="5298181at2"/>
<dbReference type="SUPFAM" id="SSF47598">
    <property type="entry name" value="Ribbon-helix-helix"/>
    <property type="match status" value="1"/>
</dbReference>
<evidence type="ECO:0000313" key="3">
    <source>
        <dbReference type="Proteomes" id="UP000054683"/>
    </source>
</evidence>
<name>A0A158HF42_9BURK</name>
<dbReference type="CDD" id="cd22233">
    <property type="entry name" value="RHH_CopAso-like"/>
    <property type="match status" value="1"/>
</dbReference>
<dbReference type="InterPro" id="IPR010985">
    <property type="entry name" value="Ribbon_hlx_hlx"/>
</dbReference>
<sequence length="89" mass="9982">MPVAMKTLTAQVPLSLAEEVDALAAELERPRQWVMKKALTLYLASQRDRRKAIREGLDDVDGGRTVSMEAMDQWLDSLDTLSERPVPKA</sequence>
<evidence type="ECO:0000313" key="2">
    <source>
        <dbReference type="EMBL" id="SAL42954.1"/>
    </source>
</evidence>
<reference evidence="2 3" key="1">
    <citation type="submission" date="2016-01" db="EMBL/GenBank/DDBJ databases">
        <authorList>
            <person name="Oliw E.H."/>
        </authorList>
    </citation>
    <scope>NUCLEOTIDE SEQUENCE [LARGE SCALE GENOMIC DNA]</scope>
    <source>
        <strain evidence="2">LMG 27134</strain>
    </source>
</reference>
<feature type="domain" description="Ribbon-helix-helix protein CopG" evidence="1">
    <location>
        <begin position="6"/>
        <end position="44"/>
    </location>
</feature>
<protein>
    <recommendedName>
        <fullName evidence="1">Ribbon-helix-helix protein CopG domain-containing protein</fullName>
    </recommendedName>
</protein>
<organism evidence="2 3">
    <name type="scientific">Caballeronia udeis</name>
    <dbReference type="NCBI Taxonomy" id="1232866"/>
    <lineage>
        <taxon>Bacteria</taxon>
        <taxon>Pseudomonadati</taxon>
        <taxon>Pseudomonadota</taxon>
        <taxon>Betaproteobacteria</taxon>
        <taxon>Burkholderiales</taxon>
        <taxon>Burkholderiaceae</taxon>
        <taxon>Caballeronia</taxon>
    </lineage>
</organism>
<dbReference type="Pfam" id="PF01402">
    <property type="entry name" value="RHH_1"/>
    <property type="match status" value="1"/>
</dbReference>
<dbReference type="PANTHER" id="PTHR40688:SF2">
    <property type="entry name" value="RIBBON-HELIX-HELIX PROTEIN COPG DOMAIN-CONTAINING PROTEIN"/>
    <property type="match status" value="1"/>
</dbReference>
<dbReference type="InterPro" id="IPR002145">
    <property type="entry name" value="CopG"/>
</dbReference>
<accession>A0A158HF42</accession>
<dbReference type="Proteomes" id="UP000054683">
    <property type="component" value="Unassembled WGS sequence"/>
</dbReference>
<dbReference type="EMBL" id="FCOK02000030">
    <property type="protein sequence ID" value="SAL42954.1"/>
    <property type="molecule type" value="Genomic_DNA"/>
</dbReference>
<dbReference type="GO" id="GO:0006355">
    <property type="term" value="P:regulation of DNA-templated transcription"/>
    <property type="evidence" value="ECO:0007669"/>
    <property type="project" value="InterPro"/>
</dbReference>
<dbReference type="AlphaFoldDB" id="A0A158HF42"/>
<proteinExistence type="predicted"/>
<dbReference type="InterPro" id="IPR052991">
    <property type="entry name" value="Non-func_TypeII_TA_Antitoxin"/>
</dbReference>
<dbReference type="PANTHER" id="PTHR40688">
    <property type="match status" value="1"/>
</dbReference>
<evidence type="ECO:0000259" key="1">
    <source>
        <dbReference type="Pfam" id="PF01402"/>
    </source>
</evidence>
<gene>
    <name evidence="2" type="ORF">AWB69_04332</name>
</gene>